<gene>
    <name evidence="4" type="ORF">URODEC1_LOCUS84444</name>
</gene>
<comment type="similarity">
    <text evidence="2">Belongs to the AB hydrolase superfamily. Epoxide hydrolase family.</text>
</comment>
<dbReference type="InterPro" id="IPR029058">
    <property type="entry name" value="AB_hydrolase_fold"/>
</dbReference>
<evidence type="ECO:0000313" key="4">
    <source>
        <dbReference type="EMBL" id="CAL5037356.1"/>
    </source>
</evidence>
<reference evidence="4" key="1">
    <citation type="submission" date="2024-10" db="EMBL/GenBank/DDBJ databases">
        <authorList>
            <person name="Ryan C."/>
        </authorList>
    </citation>
    <scope>NUCLEOTIDE SEQUENCE [LARGE SCALE GENOMIC DNA]</scope>
</reference>
<evidence type="ECO:0000313" key="5">
    <source>
        <dbReference type="Proteomes" id="UP001497457"/>
    </source>
</evidence>
<accession>A0ABC9DE48</accession>
<dbReference type="GO" id="GO:0016787">
    <property type="term" value="F:hydrolase activity"/>
    <property type="evidence" value="ECO:0007669"/>
    <property type="project" value="UniProtKB-KW"/>
</dbReference>
<dbReference type="Gene3D" id="3.40.50.1820">
    <property type="entry name" value="alpha/beta hydrolase"/>
    <property type="match status" value="1"/>
</dbReference>
<evidence type="ECO:0000256" key="1">
    <source>
        <dbReference type="ARBA" id="ARBA00022801"/>
    </source>
</evidence>
<keyword evidence="5" id="KW-1185">Reference proteome</keyword>
<sequence>MAQEIEHIHLPIRGLNLHVAQVGKDELGTVVFLHGFPEIWYSWRHQMRAVAAAGYRAVAPDCRGYGLSDRSPEHEEAAWVDLAADVLAILDALGVPKAFLVGKDFGAAPAYELALRHPERARGVVSLGIPFSPGPMPLDDAMPEGFYIKRWREPGRAEADFGRYDVRRVVRTIYVLFARAEIPVAKEGQEIMDLADLSTPLPEWFTEEDLDTYAELYENSGFRYPLQMPYRALHKIPDQRDARFQVPVFLVMGEKDYCPKFPEFEAGMKSGIMERFAPDLRIANIPEGTHFVQEQLPEEVNELLLGFFKDRPVAACDGTKTVRTHNNSFSSCFDQYIQVLLLNARGRLAVEFLETYRNETE</sequence>
<protein>
    <recommendedName>
        <fullName evidence="3">AB hydrolase-1 domain-containing protein</fullName>
    </recommendedName>
</protein>
<dbReference type="SUPFAM" id="SSF53474">
    <property type="entry name" value="alpha/beta-Hydrolases"/>
    <property type="match status" value="1"/>
</dbReference>
<evidence type="ECO:0000259" key="3">
    <source>
        <dbReference type="Pfam" id="PF00561"/>
    </source>
</evidence>
<dbReference type="Pfam" id="PF00561">
    <property type="entry name" value="Abhydrolase_1"/>
    <property type="match status" value="1"/>
</dbReference>
<feature type="domain" description="AB hydrolase-1" evidence="3">
    <location>
        <begin position="29"/>
        <end position="160"/>
    </location>
</feature>
<dbReference type="InterPro" id="IPR000639">
    <property type="entry name" value="Epox_hydrolase-like"/>
</dbReference>
<keyword evidence="1" id="KW-0378">Hydrolase</keyword>
<organism evidence="4 5">
    <name type="scientific">Urochloa decumbens</name>
    <dbReference type="NCBI Taxonomy" id="240449"/>
    <lineage>
        <taxon>Eukaryota</taxon>
        <taxon>Viridiplantae</taxon>
        <taxon>Streptophyta</taxon>
        <taxon>Embryophyta</taxon>
        <taxon>Tracheophyta</taxon>
        <taxon>Spermatophyta</taxon>
        <taxon>Magnoliopsida</taxon>
        <taxon>Liliopsida</taxon>
        <taxon>Poales</taxon>
        <taxon>Poaceae</taxon>
        <taxon>PACMAD clade</taxon>
        <taxon>Panicoideae</taxon>
        <taxon>Panicodae</taxon>
        <taxon>Paniceae</taxon>
        <taxon>Melinidinae</taxon>
        <taxon>Urochloa</taxon>
    </lineage>
</organism>
<dbReference type="PRINTS" id="PR00412">
    <property type="entry name" value="EPOXHYDRLASE"/>
</dbReference>
<dbReference type="EMBL" id="OZ075143">
    <property type="protein sequence ID" value="CAL5037356.1"/>
    <property type="molecule type" value="Genomic_DNA"/>
</dbReference>
<dbReference type="AlphaFoldDB" id="A0ABC9DE48"/>
<name>A0ABC9DE48_9POAL</name>
<dbReference type="Proteomes" id="UP001497457">
    <property type="component" value="Chromosome 33rd"/>
</dbReference>
<dbReference type="PRINTS" id="PR00111">
    <property type="entry name" value="ABHYDROLASE"/>
</dbReference>
<evidence type="ECO:0000256" key="2">
    <source>
        <dbReference type="ARBA" id="ARBA00038334"/>
    </source>
</evidence>
<proteinExistence type="inferred from homology"/>
<dbReference type="PANTHER" id="PTHR43329">
    <property type="entry name" value="EPOXIDE HYDROLASE"/>
    <property type="match status" value="1"/>
</dbReference>
<dbReference type="InterPro" id="IPR000073">
    <property type="entry name" value="AB_hydrolase_1"/>
</dbReference>